<keyword evidence="2" id="KW-0812">Transmembrane</keyword>
<evidence type="ECO:0000256" key="1">
    <source>
        <dbReference type="SAM" id="MobiDB-lite"/>
    </source>
</evidence>
<protein>
    <recommendedName>
        <fullName evidence="5">Anti-sigma-D factor RsdA sigma factor binding region domain-containing protein</fullName>
    </recommendedName>
</protein>
<organism evidence="3 4">
    <name type="scientific">Corynebacterium occultum</name>
    <dbReference type="NCBI Taxonomy" id="2675219"/>
    <lineage>
        <taxon>Bacteria</taxon>
        <taxon>Bacillati</taxon>
        <taxon>Actinomycetota</taxon>
        <taxon>Actinomycetes</taxon>
        <taxon>Mycobacteriales</taxon>
        <taxon>Corynebacteriaceae</taxon>
        <taxon>Corynebacterium</taxon>
    </lineage>
</organism>
<dbReference type="Proteomes" id="UP000424462">
    <property type="component" value="Chromosome"/>
</dbReference>
<keyword evidence="4" id="KW-1185">Reference proteome</keyword>
<sequence>MTKRREDETGNGDFTYQFPAVVADDAFLTAISRGVRAEEDELSDLLLGFRKEIVEAPMPAAPTLAELGLGPEEEPERGAQVLPMRRRGGFGRSLVSGLVGAAAATLVIAGGGAAVYNAEPGSPLWGMSKTMFSERASVVELASTLDEMDGFAETGDVEGMRALLADARAQLSSDGRAVAATPLTETATTTVTVDLEPRSTAPAPAPEPEPGEPTTTTVRETIVEEQTLTETAVQTVTVTVYPQAPVEPTSVQPAPTATAEPGTPAPTEGNAGAPGGE</sequence>
<evidence type="ECO:0000313" key="4">
    <source>
        <dbReference type="Proteomes" id="UP000424462"/>
    </source>
</evidence>
<accession>A0A6B8VTT5</accession>
<feature type="region of interest" description="Disordered" evidence="1">
    <location>
        <begin position="194"/>
        <end position="216"/>
    </location>
</feature>
<evidence type="ECO:0000313" key="3">
    <source>
        <dbReference type="EMBL" id="QGU06499.1"/>
    </source>
</evidence>
<dbReference type="KEGG" id="cok:COCCU_02725"/>
<name>A0A6B8VTT5_9CORY</name>
<keyword evidence="2" id="KW-0472">Membrane</keyword>
<feature type="compositionally biased region" description="Low complexity" evidence="1">
    <location>
        <begin position="253"/>
        <end position="269"/>
    </location>
</feature>
<dbReference type="AlphaFoldDB" id="A0A6B8VTT5"/>
<feature type="transmembrane region" description="Helical" evidence="2">
    <location>
        <begin position="94"/>
        <end position="116"/>
    </location>
</feature>
<proteinExistence type="predicted"/>
<evidence type="ECO:0008006" key="5">
    <source>
        <dbReference type="Google" id="ProtNLM"/>
    </source>
</evidence>
<gene>
    <name evidence="3" type="ORF">COCCU_02725</name>
</gene>
<dbReference type="RefSeq" id="WP_156230094.1">
    <property type="nucleotide sequence ID" value="NZ_CP046455.1"/>
</dbReference>
<dbReference type="EMBL" id="CP046455">
    <property type="protein sequence ID" value="QGU06499.1"/>
    <property type="molecule type" value="Genomic_DNA"/>
</dbReference>
<reference evidence="3 4" key="1">
    <citation type="submission" date="2019-11" db="EMBL/GenBank/DDBJ databases">
        <title>Complete genome sequence of Corynebacterium kalinowskii 1959, a novel Corynebacterium species isolated from soil of a small paddock in Vilsendorf, Germany.</title>
        <authorList>
            <person name="Schaffert L."/>
            <person name="Ruwe M."/>
            <person name="Milse J."/>
            <person name="Hanuschka K."/>
            <person name="Ortseifen V."/>
            <person name="Droste J."/>
            <person name="Brandt D."/>
            <person name="Schlueter L."/>
            <person name="Kutter Y."/>
            <person name="Vinke S."/>
            <person name="Viehoefer P."/>
            <person name="Jacob L."/>
            <person name="Luebke N.-C."/>
            <person name="Schulte-Berndt E."/>
            <person name="Hain C."/>
            <person name="Linder M."/>
            <person name="Schmidt P."/>
            <person name="Wollenschlaeger L."/>
            <person name="Luttermann T."/>
            <person name="Thieme E."/>
            <person name="Hassa J."/>
            <person name="Haak M."/>
            <person name="Wittchen M."/>
            <person name="Mentz A."/>
            <person name="Persicke M."/>
            <person name="Busche T."/>
            <person name="Ruckert C."/>
        </authorList>
    </citation>
    <scope>NUCLEOTIDE SEQUENCE [LARGE SCALE GENOMIC DNA]</scope>
    <source>
        <strain evidence="3 4">2039</strain>
    </source>
</reference>
<feature type="region of interest" description="Disordered" evidence="1">
    <location>
        <begin position="244"/>
        <end position="277"/>
    </location>
</feature>
<keyword evidence="2" id="KW-1133">Transmembrane helix</keyword>
<evidence type="ECO:0000256" key="2">
    <source>
        <dbReference type="SAM" id="Phobius"/>
    </source>
</evidence>